<dbReference type="EMBL" id="GL379820">
    <property type="protein sequence ID" value="EGT47458.1"/>
    <property type="molecule type" value="Genomic_DNA"/>
</dbReference>
<accession>G0MY96</accession>
<sequence>MCFWPFSKKKKKKVKGDEERWLELKETVEMDSLAGALFQERMNRRLKEAEDSLSWTAEDELDYQAEELQRAIEMLEEDEKARQVAEIQVENNEKSEEEENIEKKLNARKRFVVELVDESKDIDKEKEED</sequence>
<dbReference type="AlphaFoldDB" id="G0MY96"/>
<keyword evidence="1" id="KW-0175">Coiled coil</keyword>
<gene>
    <name evidence="2" type="ORF">CAEBREN_23108</name>
</gene>
<name>G0MY96_CAEBE</name>
<organism evidence="3">
    <name type="scientific">Caenorhabditis brenneri</name>
    <name type="common">Nematode worm</name>
    <dbReference type="NCBI Taxonomy" id="135651"/>
    <lineage>
        <taxon>Eukaryota</taxon>
        <taxon>Metazoa</taxon>
        <taxon>Ecdysozoa</taxon>
        <taxon>Nematoda</taxon>
        <taxon>Chromadorea</taxon>
        <taxon>Rhabditida</taxon>
        <taxon>Rhabditina</taxon>
        <taxon>Rhabditomorpha</taxon>
        <taxon>Rhabditoidea</taxon>
        <taxon>Rhabditidae</taxon>
        <taxon>Peloderinae</taxon>
        <taxon>Caenorhabditis</taxon>
    </lineage>
</organism>
<keyword evidence="3" id="KW-1185">Reference proteome</keyword>
<protein>
    <submittedName>
        <fullName evidence="2">Uncharacterized protein</fullName>
    </submittedName>
</protein>
<dbReference type="Proteomes" id="UP000008068">
    <property type="component" value="Unassembled WGS sequence"/>
</dbReference>
<reference evidence="3" key="1">
    <citation type="submission" date="2011-07" db="EMBL/GenBank/DDBJ databases">
        <authorList>
            <consortium name="Caenorhabditis brenneri Sequencing and Analysis Consortium"/>
            <person name="Wilson R.K."/>
        </authorList>
    </citation>
    <scope>NUCLEOTIDE SEQUENCE [LARGE SCALE GENOMIC DNA]</scope>
    <source>
        <strain evidence="3">PB2801</strain>
    </source>
</reference>
<evidence type="ECO:0000313" key="2">
    <source>
        <dbReference type="EMBL" id="EGT47458.1"/>
    </source>
</evidence>
<dbReference type="InParanoid" id="G0MY96"/>
<evidence type="ECO:0000313" key="3">
    <source>
        <dbReference type="Proteomes" id="UP000008068"/>
    </source>
</evidence>
<proteinExistence type="predicted"/>
<evidence type="ECO:0000256" key="1">
    <source>
        <dbReference type="SAM" id="Coils"/>
    </source>
</evidence>
<feature type="coiled-coil region" evidence="1">
    <location>
        <begin position="58"/>
        <end position="107"/>
    </location>
</feature>
<dbReference type="HOGENOM" id="CLU_1950681_0_0_1"/>